<dbReference type="Gene3D" id="3.40.50.1820">
    <property type="entry name" value="alpha/beta hydrolase"/>
    <property type="match status" value="1"/>
</dbReference>
<dbReference type="GO" id="GO:0047372">
    <property type="term" value="F:monoacylglycerol lipase activity"/>
    <property type="evidence" value="ECO:0007669"/>
    <property type="project" value="TreeGrafter"/>
</dbReference>
<evidence type="ECO:0000313" key="2">
    <source>
        <dbReference type="EMBL" id="KZO90312.1"/>
    </source>
</evidence>
<keyword evidence="2" id="KW-0378">Hydrolase</keyword>
<evidence type="ECO:0000259" key="1">
    <source>
        <dbReference type="Pfam" id="PF12697"/>
    </source>
</evidence>
<accession>A0A167G925</accession>
<gene>
    <name evidence="2" type="ORF">CALVIDRAFT_531533</name>
</gene>
<dbReference type="PANTHER" id="PTHR43798:SF5">
    <property type="entry name" value="MONOACYLGLYCEROL LIPASE ABHD6"/>
    <property type="match status" value="1"/>
</dbReference>
<dbReference type="GO" id="GO:0016020">
    <property type="term" value="C:membrane"/>
    <property type="evidence" value="ECO:0007669"/>
    <property type="project" value="TreeGrafter"/>
</dbReference>
<proteinExistence type="predicted"/>
<dbReference type="InterPro" id="IPR000073">
    <property type="entry name" value="AB_hydrolase_1"/>
</dbReference>
<dbReference type="STRING" id="1330018.A0A167G925"/>
<dbReference type="PANTHER" id="PTHR43798">
    <property type="entry name" value="MONOACYLGLYCEROL LIPASE"/>
    <property type="match status" value="1"/>
</dbReference>
<keyword evidence="3" id="KW-1185">Reference proteome</keyword>
<dbReference type="AlphaFoldDB" id="A0A167G925"/>
<dbReference type="Proteomes" id="UP000076738">
    <property type="component" value="Unassembled WGS sequence"/>
</dbReference>
<name>A0A167G925_CALVF</name>
<sequence>MAILGASTSNELSKIVYSADGTAIYAEALGDPTKPALIFIHGFSLSLKCFDGIFADPAWTDEAYLIRYDTRGHGRSSMPELATAYESRRMSEDYIAVTEAFGIQRAFIVGWSIGGAAAADVCSFPGASVLHGIIYLDALPFCSSEFIPRVITGAIAAIIPGLLEAGDVALFSRAIVQFVESCVYQKEKMPYELRAACLGDVVLPSPTVRQLCLSRVQDPTSLQQAGKTTPLLMIHGEEDAHIVGKKIEAEMKPHFGDRLEVHYLKGVGHAPFIEEPEKTRDLVLSFVKTVMASV</sequence>
<dbReference type="OrthoDB" id="408373at2759"/>
<dbReference type="InterPro" id="IPR029058">
    <property type="entry name" value="AB_hydrolase_fold"/>
</dbReference>
<reference evidence="2 3" key="1">
    <citation type="journal article" date="2016" name="Mol. Biol. Evol.">
        <title>Comparative Genomics of Early-Diverging Mushroom-Forming Fungi Provides Insights into the Origins of Lignocellulose Decay Capabilities.</title>
        <authorList>
            <person name="Nagy L.G."/>
            <person name="Riley R."/>
            <person name="Tritt A."/>
            <person name="Adam C."/>
            <person name="Daum C."/>
            <person name="Floudas D."/>
            <person name="Sun H."/>
            <person name="Yadav J.S."/>
            <person name="Pangilinan J."/>
            <person name="Larsson K.H."/>
            <person name="Matsuura K."/>
            <person name="Barry K."/>
            <person name="Labutti K."/>
            <person name="Kuo R."/>
            <person name="Ohm R.A."/>
            <person name="Bhattacharya S.S."/>
            <person name="Shirouzu T."/>
            <person name="Yoshinaga Y."/>
            <person name="Martin F.M."/>
            <person name="Grigoriev I.V."/>
            <person name="Hibbett D.S."/>
        </authorList>
    </citation>
    <scope>NUCLEOTIDE SEQUENCE [LARGE SCALE GENOMIC DNA]</scope>
    <source>
        <strain evidence="2 3">TUFC12733</strain>
    </source>
</reference>
<protein>
    <submittedName>
        <fullName evidence="2">Alpha/beta-hydrolase</fullName>
    </submittedName>
</protein>
<organism evidence="2 3">
    <name type="scientific">Calocera viscosa (strain TUFC12733)</name>
    <dbReference type="NCBI Taxonomy" id="1330018"/>
    <lineage>
        <taxon>Eukaryota</taxon>
        <taxon>Fungi</taxon>
        <taxon>Dikarya</taxon>
        <taxon>Basidiomycota</taxon>
        <taxon>Agaricomycotina</taxon>
        <taxon>Dacrymycetes</taxon>
        <taxon>Dacrymycetales</taxon>
        <taxon>Dacrymycetaceae</taxon>
        <taxon>Calocera</taxon>
    </lineage>
</organism>
<dbReference type="GO" id="GO:0046464">
    <property type="term" value="P:acylglycerol catabolic process"/>
    <property type="evidence" value="ECO:0007669"/>
    <property type="project" value="TreeGrafter"/>
</dbReference>
<dbReference type="InterPro" id="IPR050266">
    <property type="entry name" value="AB_hydrolase_sf"/>
</dbReference>
<evidence type="ECO:0000313" key="3">
    <source>
        <dbReference type="Proteomes" id="UP000076738"/>
    </source>
</evidence>
<feature type="domain" description="AB hydrolase-1" evidence="1">
    <location>
        <begin position="37"/>
        <end position="281"/>
    </location>
</feature>
<dbReference type="Pfam" id="PF12697">
    <property type="entry name" value="Abhydrolase_6"/>
    <property type="match status" value="1"/>
</dbReference>
<dbReference type="SUPFAM" id="SSF53474">
    <property type="entry name" value="alpha/beta-Hydrolases"/>
    <property type="match status" value="1"/>
</dbReference>
<dbReference type="EMBL" id="KV417345">
    <property type="protein sequence ID" value="KZO90312.1"/>
    <property type="molecule type" value="Genomic_DNA"/>
</dbReference>